<feature type="compositionally biased region" description="Basic and acidic residues" evidence="1">
    <location>
        <begin position="42"/>
        <end position="56"/>
    </location>
</feature>
<dbReference type="EMBL" id="UFQT01000300">
    <property type="protein sequence ID" value="SSX22993.1"/>
    <property type="molecule type" value="Genomic_DNA"/>
</dbReference>
<protein>
    <submittedName>
        <fullName evidence="3">CSON007974 protein</fullName>
    </submittedName>
</protein>
<reference evidence="3" key="1">
    <citation type="submission" date="2018-07" db="EMBL/GenBank/DDBJ databases">
        <authorList>
            <person name="Quirk P.G."/>
            <person name="Krulwich T.A."/>
        </authorList>
    </citation>
    <scope>NUCLEOTIDE SEQUENCE</scope>
</reference>
<feature type="compositionally biased region" description="Pro residues" evidence="1">
    <location>
        <begin position="1"/>
        <end position="11"/>
    </location>
</feature>
<sequence length="445" mass="50419">MEDEVSPPPPYEVALEMTQIEQNNDEIAIDIEIEDTTTPVIENEHDTPKLDNDSEKKSKKKKKKSKEHNEGDDLSDSTPVSNGSHKEKKRKKKKKKADTIEPEAETREGRNAISFEETPRRRKKNKEKDSMTCERKTKKKSLKKSKSLESLDNSDFNESTLQDHRRSRSSGHLQLPNQGLGAQPAYLNQVYATNMNAMYGNMLPVAGPMGPQAVYYNAASQLAPQTYFNPMQMQAPVYGNYGVGIPPVYMNGIGAQTANNVSESAKEEMKREKAMQTLMYSFIFFFNIVLLIIIIFCLQSYTKTWETVVIEFFPINLGLLPKQAGFWLNGLGAVIVCILGFVLMNKEMSARLTLIYLGSLIFVIICIPWFLSGITSVQWNENNSVNSTSCKRLTHCRLIEEAIVKKDDKTKEYLEGIIAAKELCYSEIPYKGLDKFNLTKCPFKK</sequence>
<feature type="transmembrane region" description="Helical" evidence="2">
    <location>
        <begin position="352"/>
        <end position="371"/>
    </location>
</feature>
<feature type="compositionally biased region" description="Basic and acidic residues" evidence="1">
    <location>
        <begin position="126"/>
        <end position="135"/>
    </location>
</feature>
<feature type="compositionally biased region" description="Basic residues" evidence="1">
    <location>
        <begin position="57"/>
        <end position="66"/>
    </location>
</feature>
<name>A0A336M2B3_CULSO</name>
<keyword evidence="2" id="KW-1133">Transmembrane helix</keyword>
<keyword evidence="2" id="KW-0472">Membrane</keyword>
<evidence type="ECO:0000313" key="3">
    <source>
        <dbReference type="EMBL" id="SSX22993.1"/>
    </source>
</evidence>
<evidence type="ECO:0000256" key="2">
    <source>
        <dbReference type="SAM" id="Phobius"/>
    </source>
</evidence>
<feature type="compositionally biased region" description="Acidic residues" evidence="1">
    <location>
        <begin position="23"/>
        <end position="35"/>
    </location>
</feature>
<organism evidence="3">
    <name type="scientific">Culicoides sonorensis</name>
    <name type="common">Biting midge</name>
    <dbReference type="NCBI Taxonomy" id="179676"/>
    <lineage>
        <taxon>Eukaryota</taxon>
        <taxon>Metazoa</taxon>
        <taxon>Ecdysozoa</taxon>
        <taxon>Arthropoda</taxon>
        <taxon>Hexapoda</taxon>
        <taxon>Insecta</taxon>
        <taxon>Pterygota</taxon>
        <taxon>Neoptera</taxon>
        <taxon>Endopterygota</taxon>
        <taxon>Diptera</taxon>
        <taxon>Nematocera</taxon>
        <taxon>Chironomoidea</taxon>
        <taxon>Ceratopogonidae</taxon>
        <taxon>Ceratopogoninae</taxon>
        <taxon>Culicoides</taxon>
        <taxon>Monoculicoides</taxon>
    </lineage>
</organism>
<feature type="region of interest" description="Disordered" evidence="1">
    <location>
        <begin position="1"/>
        <end position="178"/>
    </location>
</feature>
<keyword evidence="2" id="KW-0812">Transmembrane</keyword>
<feature type="compositionally biased region" description="Basic residues" evidence="1">
    <location>
        <begin position="136"/>
        <end position="145"/>
    </location>
</feature>
<gene>
    <name evidence="3" type="primary">CSON007974</name>
</gene>
<feature type="transmembrane region" description="Helical" evidence="2">
    <location>
        <begin position="326"/>
        <end position="345"/>
    </location>
</feature>
<accession>A0A336M2B3</accession>
<dbReference type="AlphaFoldDB" id="A0A336M2B3"/>
<feature type="transmembrane region" description="Helical" evidence="2">
    <location>
        <begin position="278"/>
        <end position="301"/>
    </location>
</feature>
<proteinExistence type="predicted"/>
<dbReference type="VEuPathDB" id="VectorBase:CSON007974"/>
<evidence type="ECO:0000256" key="1">
    <source>
        <dbReference type="SAM" id="MobiDB-lite"/>
    </source>
</evidence>
<feature type="compositionally biased region" description="Basic residues" evidence="1">
    <location>
        <begin position="86"/>
        <end position="96"/>
    </location>
</feature>